<dbReference type="EMBL" id="CALYLO010000001">
    <property type="protein sequence ID" value="CAH8243648.1"/>
    <property type="molecule type" value="Genomic_DNA"/>
</dbReference>
<reference evidence="1" key="1">
    <citation type="submission" date="2022-06" db="EMBL/GenBank/DDBJ databases">
        <authorList>
            <person name="Dietemann V."/>
            <person name="Ory F."/>
            <person name="Dainat B."/>
            <person name="Oberhansli S."/>
        </authorList>
    </citation>
    <scope>NUCLEOTIDE SEQUENCE</scope>
    <source>
        <strain evidence="1">Ena-SAMPLE-TAB-26-04-2022-14:26:32:270-5432</strain>
    </source>
</reference>
<gene>
    <name evidence="1" type="ORF">WJ0W_000888</name>
</gene>
<dbReference type="RefSeq" id="WP_213426664.1">
    <property type="nucleotide sequence ID" value="NZ_AP031286.1"/>
</dbReference>
<evidence type="ECO:0000313" key="1">
    <source>
        <dbReference type="EMBL" id="CAH8243648.1"/>
    </source>
</evidence>
<dbReference type="Proteomes" id="UP001154322">
    <property type="component" value="Unassembled WGS sequence"/>
</dbReference>
<organism evidence="1 2">
    <name type="scientific">Paenibacillus melissococcoides</name>
    <dbReference type="NCBI Taxonomy" id="2912268"/>
    <lineage>
        <taxon>Bacteria</taxon>
        <taxon>Bacillati</taxon>
        <taxon>Bacillota</taxon>
        <taxon>Bacilli</taxon>
        <taxon>Bacillales</taxon>
        <taxon>Paenibacillaceae</taxon>
        <taxon>Paenibacillus</taxon>
    </lineage>
</organism>
<comment type="caution">
    <text evidence="1">The sequence shown here is derived from an EMBL/GenBank/DDBJ whole genome shotgun (WGS) entry which is preliminary data.</text>
</comment>
<keyword evidence="2" id="KW-1185">Reference proteome</keyword>
<proteinExistence type="predicted"/>
<protein>
    <submittedName>
        <fullName evidence="1">Uncharacterized protein</fullName>
    </submittedName>
</protein>
<accession>A0ABN8TY18</accession>
<evidence type="ECO:0000313" key="2">
    <source>
        <dbReference type="Proteomes" id="UP001154322"/>
    </source>
</evidence>
<sequence>MKTIASIKESIREYVAALPVTEAINGIMTSINDTIGTNWRVGQHDGVRITMPISATNNDSLRVLAVANSKDSLACYIAFRLQEHKDANRVEVILDNDQSEFVELGLPSGETIIPRGHATIDIHDNSVEFEEEHIFVDEEDAWKRDRVIETVKFPFNKWFYECAQRTSLIMPIHGGNPSFETIYAFLEGGDRESFEKWRREEEESYKRSYRSFSVTADTDRVTITKGCDNEMEVYRTPSGDLEMSITINNGCGWGCAVALLAEAHFSNQSGIYYRCKVGDWRPVDDSFIDEYLLEAINEELYRIQEGATMYDDSIVAWEAYGTILLGTKDKESVYGFVGKNALSRLKELPEGSPIWQ</sequence>
<name>A0ABN8TY18_9BACL</name>